<evidence type="ECO:0000313" key="2">
    <source>
        <dbReference type="EMBL" id="KAF6745746.1"/>
    </source>
</evidence>
<keyword evidence="3" id="KW-1185">Reference proteome</keyword>
<proteinExistence type="predicted"/>
<dbReference type="AlphaFoldDB" id="A0A8H6LYG5"/>
<feature type="compositionally biased region" description="Low complexity" evidence="1">
    <location>
        <begin position="48"/>
        <end position="57"/>
    </location>
</feature>
<feature type="compositionally biased region" description="Polar residues" evidence="1">
    <location>
        <begin position="1"/>
        <end position="13"/>
    </location>
</feature>
<dbReference type="EMBL" id="JACGCI010000100">
    <property type="protein sequence ID" value="KAF6745746.1"/>
    <property type="molecule type" value="Genomic_DNA"/>
</dbReference>
<protein>
    <submittedName>
        <fullName evidence="2">Uncharacterized protein</fullName>
    </submittedName>
</protein>
<gene>
    <name evidence="2" type="ORF">DFP72DRAFT_856051</name>
</gene>
<organism evidence="2 3">
    <name type="scientific">Ephemerocybe angulata</name>
    <dbReference type="NCBI Taxonomy" id="980116"/>
    <lineage>
        <taxon>Eukaryota</taxon>
        <taxon>Fungi</taxon>
        <taxon>Dikarya</taxon>
        <taxon>Basidiomycota</taxon>
        <taxon>Agaricomycotina</taxon>
        <taxon>Agaricomycetes</taxon>
        <taxon>Agaricomycetidae</taxon>
        <taxon>Agaricales</taxon>
        <taxon>Agaricineae</taxon>
        <taxon>Psathyrellaceae</taxon>
        <taxon>Ephemerocybe</taxon>
    </lineage>
</organism>
<dbReference type="Proteomes" id="UP000521943">
    <property type="component" value="Unassembled WGS sequence"/>
</dbReference>
<reference evidence="2 3" key="1">
    <citation type="submission" date="2020-07" db="EMBL/GenBank/DDBJ databases">
        <title>Comparative genomics of pyrophilous fungi reveals a link between fire events and developmental genes.</title>
        <authorList>
            <consortium name="DOE Joint Genome Institute"/>
            <person name="Steindorff A.S."/>
            <person name="Carver A."/>
            <person name="Calhoun S."/>
            <person name="Stillman K."/>
            <person name="Liu H."/>
            <person name="Lipzen A."/>
            <person name="Pangilinan J."/>
            <person name="Labutti K."/>
            <person name="Bruns T.D."/>
            <person name="Grigoriev I.V."/>
        </authorList>
    </citation>
    <scope>NUCLEOTIDE SEQUENCE [LARGE SCALE GENOMIC DNA]</scope>
    <source>
        <strain evidence="2 3">CBS 144469</strain>
    </source>
</reference>
<name>A0A8H6LYG5_9AGAR</name>
<comment type="caution">
    <text evidence="2">The sequence shown here is derived from an EMBL/GenBank/DDBJ whole genome shotgun (WGS) entry which is preliminary data.</text>
</comment>
<sequence>MQPENDYSPSNSDPKAIGQVNFFGGHAPLRGMSPFSSGLARRGHLERSASASSGGSSDTQVDDDEEYDSNPYFTISRDETPEAAMIVRINNSTKKTAAIITHPTEVVELDPRRFDAYKQVYEAGRLAELPSSEEHIKEYEEPEPPGTATMDVCFVLNVIIVYHQSKRAHARSPTSDGTAADLNNAKKSMQWLSEMRKSPSLHEADKEALNLILCGSFVLAKRSYVLRV</sequence>
<evidence type="ECO:0000313" key="3">
    <source>
        <dbReference type="Proteomes" id="UP000521943"/>
    </source>
</evidence>
<accession>A0A8H6LYG5</accession>
<evidence type="ECO:0000256" key="1">
    <source>
        <dbReference type="SAM" id="MobiDB-lite"/>
    </source>
</evidence>
<feature type="region of interest" description="Disordered" evidence="1">
    <location>
        <begin position="1"/>
        <end position="74"/>
    </location>
</feature>